<reference evidence="1" key="1">
    <citation type="submission" date="2024-02" db="EMBL/GenBank/DDBJ databases">
        <title>Sediminibacterium planktonica sp. nov. and Sediminibacterium longus sp. nov., isolated from surface lake and river water.</title>
        <authorList>
            <person name="Watanabe K."/>
            <person name="Takemine S."/>
            <person name="Ishii Y."/>
            <person name="Ogata Y."/>
            <person name="Shindo C."/>
            <person name="Suda W."/>
        </authorList>
    </citation>
    <scope>NUCLEOTIDE SEQUENCE</scope>
    <source>
        <strain evidence="1">KACHI17</strain>
    </source>
</reference>
<proteinExistence type="predicted"/>
<accession>A0AAT9GGI8</accession>
<gene>
    <name evidence="1" type="ORF">KACHI17_06490</name>
</gene>
<dbReference type="AlphaFoldDB" id="A0AAT9GGI8"/>
<evidence type="ECO:0000313" key="1">
    <source>
        <dbReference type="EMBL" id="BFG69768.1"/>
    </source>
</evidence>
<name>A0AAT9GGI8_9BACT</name>
<protein>
    <recommendedName>
        <fullName evidence="2">Recombinase domain-containing protein</fullName>
    </recommendedName>
</protein>
<dbReference type="EMBL" id="AP029612">
    <property type="protein sequence ID" value="BFG69768.1"/>
    <property type="molecule type" value="Genomic_DNA"/>
</dbReference>
<evidence type="ECO:0008006" key="2">
    <source>
        <dbReference type="Google" id="ProtNLM"/>
    </source>
</evidence>
<sequence length="60" mass="7391">MWKNQLKKLVPNEIYTGSVNKFIKKREFRMDFLEHFPTFAVPKKIESWQEYVRLLEKSRS</sequence>
<organism evidence="1">
    <name type="scientific">Sediminibacterium sp. KACHI17</name>
    <dbReference type="NCBI Taxonomy" id="1751071"/>
    <lineage>
        <taxon>Bacteria</taxon>
        <taxon>Pseudomonadati</taxon>
        <taxon>Bacteroidota</taxon>
        <taxon>Chitinophagia</taxon>
        <taxon>Chitinophagales</taxon>
        <taxon>Chitinophagaceae</taxon>
        <taxon>Sediminibacterium</taxon>
    </lineage>
</organism>